<dbReference type="InterPro" id="IPR048188">
    <property type="entry name" value="YmfL-like"/>
</dbReference>
<dbReference type="STRING" id="351675.SAMN05421680_11611"/>
<sequence>MKHEHWHIEKQPQWYSRVVKQMITKLSGGYKEAAEWLGITENSVYNRLRDEGDQVFPVGFAEVIQRACGELLLVEEMARRAGGVFVPSPEVEVDREDIAAKFHELVGKMGELAHRWNEFTADGVIDQQEREELNYIGEQLQVLTLGYLSLSYRYFCPSEKGNAPDSRSEASVRQKQCVE</sequence>
<keyword evidence="5" id="KW-1185">Reference proteome</keyword>
<evidence type="ECO:0000256" key="1">
    <source>
        <dbReference type="SAM" id="MobiDB-lite"/>
    </source>
</evidence>
<dbReference type="Pfam" id="PF06892">
    <property type="entry name" value="Phage_CP76"/>
    <property type="match status" value="1"/>
</dbReference>
<proteinExistence type="predicted"/>
<dbReference type="RefSeq" id="WP_092512226.1">
    <property type="nucleotide sequence ID" value="NZ_CAWNQB010000001.1"/>
</dbReference>
<evidence type="ECO:0000313" key="3">
    <source>
        <dbReference type="EMBL" id="SFJ78021.1"/>
    </source>
</evidence>
<evidence type="ECO:0008006" key="6">
    <source>
        <dbReference type="Google" id="ProtNLM"/>
    </source>
</evidence>
<reference evidence="4" key="2">
    <citation type="submission" date="2016-10" db="EMBL/GenBank/DDBJ databases">
        <authorList>
            <person name="Varghese N."/>
            <person name="Submissions S."/>
        </authorList>
    </citation>
    <scope>NUCLEOTIDE SEQUENCE [LARGE SCALE GENOMIC DNA]</scope>
    <source>
        <strain evidence="4">DSM 17908</strain>
    </source>
</reference>
<reference evidence="3" key="1">
    <citation type="submission" date="2016-10" db="EMBL/GenBank/DDBJ databases">
        <authorList>
            <person name="de Groot N.N."/>
        </authorList>
    </citation>
    <scope>NUCLEOTIDE SEQUENCE [LARGE SCALE GENOMIC DNA]</scope>
    <source>
        <strain evidence="3">DSM 17908</strain>
    </source>
</reference>
<dbReference type="Proteomes" id="UP000224607">
    <property type="component" value="Unassembled WGS sequence"/>
</dbReference>
<reference evidence="2 5" key="3">
    <citation type="journal article" date="2017" name="Nat. Microbiol.">
        <title>Natural product diversity associated with the nematode symbionts Photorhabdus and Xenorhabdus.</title>
        <authorList>
            <person name="Tobias N.J."/>
            <person name="Wolff H."/>
            <person name="Djahanschiri B."/>
            <person name="Grundmann F."/>
            <person name="Kronenwerth M."/>
            <person name="Shi Y.M."/>
            <person name="Simonyi S."/>
            <person name="Grun P."/>
            <person name="Shapiro-Ilan D."/>
            <person name="Pidot S.J."/>
            <person name="Stinear T.P."/>
            <person name="Ebersberger I."/>
            <person name="Bode H.B."/>
        </authorList>
    </citation>
    <scope>NUCLEOTIDE SEQUENCE [LARGE SCALE GENOMIC DNA]</scope>
    <source>
        <strain evidence="2 5">DSM 17908</strain>
    </source>
</reference>
<evidence type="ECO:0000313" key="4">
    <source>
        <dbReference type="Proteomes" id="UP000198919"/>
    </source>
</evidence>
<dbReference type="EMBL" id="NITY01000001">
    <property type="protein sequence ID" value="PHM45905.1"/>
    <property type="molecule type" value="Genomic_DNA"/>
</dbReference>
<dbReference type="EMBL" id="FORG01000016">
    <property type="protein sequence ID" value="SFJ78021.1"/>
    <property type="molecule type" value="Genomic_DNA"/>
</dbReference>
<feature type="compositionally biased region" description="Basic and acidic residues" evidence="1">
    <location>
        <begin position="166"/>
        <end position="179"/>
    </location>
</feature>
<gene>
    <name evidence="3" type="ORF">SAMN05421680_11611</name>
    <name evidence="2" type="ORF">Xmau_00296</name>
</gene>
<name>A0A1I3U8C8_9GAMM</name>
<feature type="region of interest" description="Disordered" evidence="1">
    <location>
        <begin position="160"/>
        <end position="179"/>
    </location>
</feature>
<dbReference type="GO" id="GO:0003677">
    <property type="term" value="F:DNA binding"/>
    <property type="evidence" value="ECO:0007669"/>
    <property type="project" value="InterPro"/>
</dbReference>
<evidence type="ECO:0000313" key="2">
    <source>
        <dbReference type="EMBL" id="PHM45905.1"/>
    </source>
</evidence>
<dbReference type="OrthoDB" id="6492526at2"/>
<organism evidence="3 4">
    <name type="scientific">Xenorhabdus mauleonii</name>
    <dbReference type="NCBI Taxonomy" id="351675"/>
    <lineage>
        <taxon>Bacteria</taxon>
        <taxon>Pseudomonadati</taxon>
        <taxon>Pseudomonadota</taxon>
        <taxon>Gammaproteobacteria</taxon>
        <taxon>Enterobacterales</taxon>
        <taxon>Morganellaceae</taxon>
        <taxon>Xenorhabdus</taxon>
    </lineage>
</organism>
<protein>
    <recommendedName>
        <fullName evidence="6">Phage regulatory protein CII (CP76)</fullName>
    </recommendedName>
</protein>
<accession>A0A1I3U8C8</accession>
<dbReference type="NCBIfam" id="NF041471">
    <property type="entry name" value="phage_reg_YmfL"/>
    <property type="match status" value="1"/>
</dbReference>
<dbReference type="InterPro" id="IPR009679">
    <property type="entry name" value="Phage_186_CII-like"/>
</dbReference>
<dbReference type="AlphaFoldDB" id="A0A1I3U8C8"/>
<dbReference type="Proteomes" id="UP000198919">
    <property type="component" value="Unassembled WGS sequence"/>
</dbReference>
<evidence type="ECO:0000313" key="5">
    <source>
        <dbReference type="Proteomes" id="UP000224607"/>
    </source>
</evidence>